<gene>
    <name evidence="1" type="ORF">DFH07DRAFT_855480</name>
</gene>
<name>A0AAD7HNM4_9AGAR</name>
<dbReference type="Proteomes" id="UP001215280">
    <property type="component" value="Unassembled WGS sequence"/>
</dbReference>
<evidence type="ECO:0000313" key="2">
    <source>
        <dbReference type="Proteomes" id="UP001215280"/>
    </source>
</evidence>
<protein>
    <submittedName>
        <fullName evidence="1">Uncharacterized protein</fullName>
    </submittedName>
</protein>
<evidence type="ECO:0000313" key="1">
    <source>
        <dbReference type="EMBL" id="KAJ7723974.1"/>
    </source>
</evidence>
<proteinExistence type="predicted"/>
<dbReference type="AlphaFoldDB" id="A0AAD7HNM4"/>
<accession>A0AAD7HNM4</accession>
<comment type="caution">
    <text evidence="1">The sequence shown here is derived from an EMBL/GenBank/DDBJ whole genome shotgun (WGS) entry which is preliminary data.</text>
</comment>
<reference evidence="1" key="1">
    <citation type="submission" date="2023-03" db="EMBL/GenBank/DDBJ databases">
        <title>Massive genome expansion in bonnet fungi (Mycena s.s.) driven by repeated elements and novel gene families across ecological guilds.</title>
        <authorList>
            <consortium name="Lawrence Berkeley National Laboratory"/>
            <person name="Harder C.B."/>
            <person name="Miyauchi S."/>
            <person name="Viragh M."/>
            <person name="Kuo A."/>
            <person name="Thoen E."/>
            <person name="Andreopoulos B."/>
            <person name="Lu D."/>
            <person name="Skrede I."/>
            <person name="Drula E."/>
            <person name="Henrissat B."/>
            <person name="Morin E."/>
            <person name="Kohler A."/>
            <person name="Barry K."/>
            <person name="LaButti K."/>
            <person name="Morin E."/>
            <person name="Salamov A."/>
            <person name="Lipzen A."/>
            <person name="Mereny Z."/>
            <person name="Hegedus B."/>
            <person name="Baldrian P."/>
            <person name="Stursova M."/>
            <person name="Weitz H."/>
            <person name="Taylor A."/>
            <person name="Grigoriev I.V."/>
            <person name="Nagy L.G."/>
            <person name="Martin F."/>
            <person name="Kauserud H."/>
        </authorList>
    </citation>
    <scope>NUCLEOTIDE SEQUENCE</scope>
    <source>
        <strain evidence="1">CBHHK188m</strain>
    </source>
</reference>
<organism evidence="1 2">
    <name type="scientific">Mycena maculata</name>
    <dbReference type="NCBI Taxonomy" id="230809"/>
    <lineage>
        <taxon>Eukaryota</taxon>
        <taxon>Fungi</taxon>
        <taxon>Dikarya</taxon>
        <taxon>Basidiomycota</taxon>
        <taxon>Agaricomycotina</taxon>
        <taxon>Agaricomycetes</taxon>
        <taxon>Agaricomycetidae</taxon>
        <taxon>Agaricales</taxon>
        <taxon>Marasmiineae</taxon>
        <taxon>Mycenaceae</taxon>
        <taxon>Mycena</taxon>
    </lineage>
</organism>
<sequence length="104" mass="11485">MSKLTIVPYIRIALLPAPVVRGQLPHWVPSGCLHGSVIFQTRESPTKPGSKLYTAVVRVQSGICAWHECKKAAKVHSYGVKEQIGVYTVASHEMKIWQTNFIAG</sequence>
<dbReference type="EMBL" id="JARJLG010000242">
    <property type="protein sequence ID" value="KAJ7723974.1"/>
    <property type="molecule type" value="Genomic_DNA"/>
</dbReference>
<keyword evidence="2" id="KW-1185">Reference proteome</keyword>